<protein>
    <submittedName>
        <fullName evidence="1">Uncharacterized protein</fullName>
    </submittedName>
</protein>
<sequence length="210" mass="23220">MAACVFCIPRKPLAACRDIVSGLRQQGICLFTLPIHDSMLSLPLPFSPTSKLPSPLDKGNLSRSRQPRRLTHVEFRRAHAGGELPIEVVQEADKRELQDRHREVHTRANPPAGAERDELVVGASEIHRRLAAQEPLRTELLRRVPHRRVPPDRPHVDEERGLGRDLPCTTAGVVDSCGTSSGAGAWSRSTSLNTAFRYSILFRSDSAMVG</sequence>
<organism evidence="1 2">
    <name type="scientific">Paspalum notatum var. saurae</name>
    <dbReference type="NCBI Taxonomy" id="547442"/>
    <lineage>
        <taxon>Eukaryota</taxon>
        <taxon>Viridiplantae</taxon>
        <taxon>Streptophyta</taxon>
        <taxon>Embryophyta</taxon>
        <taxon>Tracheophyta</taxon>
        <taxon>Spermatophyta</taxon>
        <taxon>Magnoliopsida</taxon>
        <taxon>Liliopsida</taxon>
        <taxon>Poales</taxon>
        <taxon>Poaceae</taxon>
        <taxon>PACMAD clade</taxon>
        <taxon>Panicoideae</taxon>
        <taxon>Andropogonodae</taxon>
        <taxon>Paspaleae</taxon>
        <taxon>Paspalinae</taxon>
        <taxon>Paspalum</taxon>
    </lineage>
</organism>
<evidence type="ECO:0000313" key="1">
    <source>
        <dbReference type="EMBL" id="WVZ65660.1"/>
    </source>
</evidence>
<accession>A0AAQ3T3S2</accession>
<proteinExistence type="predicted"/>
<dbReference type="Proteomes" id="UP001341281">
    <property type="component" value="Chromosome 03"/>
</dbReference>
<name>A0AAQ3T3S2_PASNO</name>
<dbReference type="AlphaFoldDB" id="A0AAQ3T3S2"/>
<gene>
    <name evidence="1" type="ORF">U9M48_014986</name>
</gene>
<keyword evidence="2" id="KW-1185">Reference proteome</keyword>
<dbReference type="EMBL" id="CP144747">
    <property type="protein sequence ID" value="WVZ65660.1"/>
    <property type="molecule type" value="Genomic_DNA"/>
</dbReference>
<reference evidence="1 2" key="1">
    <citation type="submission" date="2024-02" db="EMBL/GenBank/DDBJ databases">
        <title>High-quality chromosome-scale genome assembly of Pensacola bahiagrass (Paspalum notatum Flugge var. saurae).</title>
        <authorList>
            <person name="Vega J.M."/>
            <person name="Podio M."/>
            <person name="Orjuela J."/>
            <person name="Siena L.A."/>
            <person name="Pessino S.C."/>
            <person name="Combes M.C."/>
            <person name="Mariac C."/>
            <person name="Albertini E."/>
            <person name="Pupilli F."/>
            <person name="Ortiz J.P.A."/>
            <person name="Leblanc O."/>
        </authorList>
    </citation>
    <scope>NUCLEOTIDE SEQUENCE [LARGE SCALE GENOMIC DNA]</scope>
    <source>
        <strain evidence="1">R1</strain>
        <tissue evidence="1">Leaf</tissue>
    </source>
</reference>
<evidence type="ECO:0000313" key="2">
    <source>
        <dbReference type="Proteomes" id="UP001341281"/>
    </source>
</evidence>